<dbReference type="PANTHER" id="PTHR46880">
    <property type="entry name" value="RAS-ASSOCIATING DOMAIN-CONTAINING PROTEIN"/>
    <property type="match status" value="1"/>
</dbReference>
<proteinExistence type="predicted"/>
<dbReference type="EMBL" id="JBJQOH010000001">
    <property type="protein sequence ID" value="KAL3702535.1"/>
    <property type="molecule type" value="Genomic_DNA"/>
</dbReference>
<dbReference type="Proteomes" id="UP001633002">
    <property type="component" value="Unassembled WGS sequence"/>
</dbReference>
<reference evidence="2 3" key="1">
    <citation type="submission" date="2024-09" db="EMBL/GenBank/DDBJ databases">
        <title>Chromosome-scale assembly of Riccia sorocarpa.</title>
        <authorList>
            <person name="Paukszto L."/>
        </authorList>
    </citation>
    <scope>NUCLEOTIDE SEQUENCE [LARGE SCALE GENOMIC DNA]</scope>
    <source>
        <strain evidence="2">LP-2024</strain>
        <tissue evidence="2">Aerial parts of the thallus</tissue>
    </source>
</reference>
<feature type="compositionally biased region" description="Basic and acidic residues" evidence="1">
    <location>
        <begin position="631"/>
        <end position="640"/>
    </location>
</feature>
<organism evidence="2 3">
    <name type="scientific">Riccia sorocarpa</name>
    <dbReference type="NCBI Taxonomy" id="122646"/>
    <lineage>
        <taxon>Eukaryota</taxon>
        <taxon>Viridiplantae</taxon>
        <taxon>Streptophyta</taxon>
        <taxon>Embryophyta</taxon>
        <taxon>Marchantiophyta</taxon>
        <taxon>Marchantiopsida</taxon>
        <taxon>Marchantiidae</taxon>
        <taxon>Marchantiales</taxon>
        <taxon>Ricciaceae</taxon>
        <taxon>Riccia</taxon>
    </lineage>
</organism>
<sequence>MSKRPFQIQPTLEKSGFTVKRVARKEEAKSSSASGTVDRVENEAVIEGAVPMEEFEAAREKAKIEFNRRQWSRNYESKWRHDYDWLGFNYKTGRAFCKTCTQNRGKTCWAKEGNTNVKTSAFIEHGGGDVDHGHCCFVTQMGHKPMDKIVKKATVKCDESMVILLRAAYFTAKESLAFSTFPNLTHLLSICTSDLPRRLYRDDKSCIEFIYYMSQVIQVVVLDRVKTSPFWGLMIDESTDVSVTSHLVVFCSILEEGQIKTAFLGLLHIPHKDSSSIVQELWKYIEEWGLEPSRLVGFGSDGALTMLGSKNGVAVRLRRSRNPFLTITHCVAHRTNLASLAAAKFPTCKVVSEEVDAILNSVSSYFAHLSKRKAGLYSLQETLSDVRKSMKRFCKIRWLSRSESVCTLCDSLESVLVYFKDIAGKDDCTAKSLFQKLASMRMIYILYFLADILSGLTKLSKVFQKSVVDVSSVGSLVNTTCTEVQVNFLMDNIDLNAQDHDNSGFALLPDYGPPGGYLKRLQSEIRTGKYFHSVEVSRDTDGGDLEAAVNFQKNFAAALISCLHDRFQDNNIIACFKIFNPREVPSTPMGMRDLGSDELDQLLLFYGESRELENGRTVPAIVSPTSIKGRPAPDSDRPAEVAEPEGGSDL</sequence>
<dbReference type="InterPro" id="IPR012337">
    <property type="entry name" value="RNaseH-like_sf"/>
</dbReference>
<protein>
    <submittedName>
        <fullName evidence="2">Uncharacterized protein</fullName>
    </submittedName>
</protein>
<accession>A0ABD3IJD8</accession>
<dbReference type="AlphaFoldDB" id="A0ABD3IJD8"/>
<name>A0ABD3IJD8_9MARC</name>
<keyword evidence="3" id="KW-1185">Reference proteome</keyword>
<dbReference type="SUPFAM" id="SSF53098">
    <property type="entry name" value="Ribonuclease H-like"/>
    <property type="match status" value="1"/>
</dbReference>
<evidence type="ECO:0000313" key="3">
    <source>
        <dbReference type="Proteomes" id="UP001633002"/>
    </source>
</evidence>
<dbReference type="PANTHER" id="PTHR46880:SF5">
    <property type="entry name" value="DUF4371 DOMAIN-CONTAINING PROTEIN"/>
    <property type="match status" value="1"/>
</dbReference>
<evidence type="ECO:0000256" key="1">
    <source>
        <dbReference type="SAM" id="MobiDB-lite"/>
    </source>
</evidence>
<gene>
    <name evidence="2" type="ORF">R1sor_020557</name>
</gene>
<evidence type="ECO:0000313" key="2">
    <source>
        <dbReference type="EMBL" id="KAL3702535.1"/>
    </source>
</evidence>
<feature type="region of interest" description="Disordered" evidence="1">
    <location>
        <begin position="616"/>
        <end position="650"/>
    </location>
</feature>
<comment type="caution">
    <text evidence="2">The sequence shown here is derived from an EMBL/GenBank/DDBJ whole genome shotgun (WGS) entry which is preliminary data.</text>
</comment>